<gene>
    <name evidence="1" type="ORF">MNBD_GAMMA16-1937</name>
</gene>
<evidence type="ECO:0000313" key="1">
    <source>
        <dbReference type="EMBL" id="VAW84373.1"/>
    </source>
</evidence>
<dbReference type="InterPro" id="IPR000600">
    <property type="entry name" value="ROK"/>
</dbReference>
<proteinExistence type="predicted"/>
<sequence>MVDRDLYTKNSLSGQRLVLCYDIGGTYLRGTVYDEAADQFIGRCVRATPNYLLHSDKDAETILSHVVDECASMGEELLAGRQPHTLVVGFPGPVTDQGIALRSPTILGPHLDGPLNVKAALRGIYRCAAVHVVNDLTCSGFFFVEQGYSDFCVITVGSGIGNKVFLNSEPVVGPAGRGGEIGHLKAYEPDGFPFSYPWTEIGEVSSGRGTAYLATAWAIARPQDFVNSSMRADDLRSPENDVNELLVQAFRKEDRLAIKIVSSACHPLAFGIASMHQSIGTERFWIVGGFSKALGEQYRKILVRIVSKMAWDLGQDWNSIIQLGKAGEEEGLLGAVRYALRCSIENKSR</sequence>
<reference evidence="1" key="1">
    <citation type="submission" date="2018-06" db="EMBL/GenBank/DDBJ databases">
        <authorList>
            <person name="Zhirakovskaya E."/>
        </authorList>
    </citation>
    <scope>NUCLEOTIDE SEQUENCE</scope>
</reference>
<evidence type="ECO:0008006" key="2">
    <source>
        <dbReference type="Google" id="ProtNLM"/>
    </source>
</evidence>
<dbReference type="PANTHER" id="PTHR18964">
    <property type="entry name" value="ROK (REPRESSOR, ORF, KINASE) FAMILY"/>
    <property type="match status" value="1"/>
</dbReference>
<dbReference type="Pfam" id="PF00480">
    <property type="entry name" value="ROK"/>
    <property type="match status" value="1"/>
</dbReference>
<organism evidence="1">
    <name type="scientific">hydrothermal vent metagenome</name>
    <dbReference type="NCBI Taxonomy" id="652676"/>
    <lineage>
        <taxon>unclassified sequences</taxon>
        <taxon>metagenomes</taxon>
        <taxon>ecological metagenomes</taxon>
    </lineage>
</organism>
<dbReference type="EMBL" id="UOFO01000042">
    <property type="protein sequence ID" value="VAW84373.1"/>
    <property type="molecule type" value="Genomic_DNA"/>
</dbReference>
<name>A0A3B0Z846_9ZZZZ</name>
<dbReference type="InterPro" id="IPR043129">
    <property type="entry name" value="ATPase_NBD"/>
</dbReference>
<accession>A0A3B0Z846</accession>
<protein>
    <recommendedName>
        <fullName evidence="2">Glucokinase</fullName>
    </recommendedName>
</protein>
<dbReference type="PANTHER" id="PTHR18964:SF169">
    <property type="entry name" value="N-ACETYLMANNOSAMINE KINASE"/>
    <property type="match status" value="1"/>
</dbReference>
<dbReference type="Gene3D" id="3.30.420.40">
    <property type="match status" value="2"/>
</dbReference>
<dbReference type="CDD" id="cd23763">
    <property type="entry name" value="ASKHA_ATPase_ROK"/>
    <property type="match status" value="1"/>
</dbReference>
<dbReference type="AlphaFoldDB" id="A0A3B0Z846"/>
<dbReference type="SUPFAM" id="SSF53067">
    <property type="entry name" value="Actin-like ATPase domain"/>
    <property type="match status" value="1"/>
</dbReference>